<proteinExistence type="predicted"/>
<organism evidence="1">
    <name type="scientific">marine metagenome</name>
    <dbReference type="NCBI Taxonomy" id="408172"/>
    <lineage>
        <taxon>unclassified sequences</taxon>
        <taxon>metagenomes</taxon>
        <taxon>ecological metagenomes</taxon>
    </lineage>
</organism>
<reference evidence="1" key="1">
    <citation type="submission" date="2018-05" db="EMBL/GenBank/DDBJ databases">
        <authorList>
            <person name="Lanie J.A."/>
            <person name="Ng W.-L."/>
            <person name="Kazmierczak K.M."/>
            <person name="Andrzejewski T.M."/>
            <person name="Davidsen T.M."/>
            <person name="Wayne K.J."/>
            <person name="Tettelin H."/>
            <person name="Glass J.I."/>
            <person name="Rusch D."/>
            <person name="Podicherti R."/>
            <person name="Tsui H.-C.T."/>
            <person name="Winkler M.E."/>
        </authorList>
    </citation>
    <scope>NUCLEOTIDE SEQUENCE</scope>
</reference>
<sequence length="45" mass="5329">MNAEFNKKLVEDMYVALNTKDLDAHDKYWHQDMIWHGPPGFGDIH</sequence>
<name>A0A382BS58_9ZZZZ</name>
<gene>
    <name evidence="1" type="ORF">METZ01_LOCUS169489</name>
</gene>
<accession>A0A382BS58</accession>
<dbReference type="SUPFAM" id="SSF54427">
    <property type="entry name" value="NTF2-like"/>
    <property type="match status" value="1"/>
</dbReference>
<dbReference type="EMBL" id="UINC01031111">
    <property type="protein sequence ID" value="SVB16635.1"/>
    <property type="molecule type" value="Genomic_DNA"/>
</dbReference>
<evidence type="ECO:0000313" key="1">
    <source>
        <dbReference type="EMBL" id="SVB16635.1"/>
    </source>
</evidence>
<protein>
    <submittedName>
        <fullName evidence="1">Uncharacterized protein</fullName>
    </submittedName>
</protein>
<dbReference type="AlphaFoldDB" id="A0A382BS58"/>
<dbReference type="InterPro" id="IPR032710">
    <property type="entry name" value="NTF2-like_dom_sf"/>
</dbReference>
<dbReference type="Gene3D" id="3.10.450.50">
    <property type="match status" value="1"/>
</dbReference>
<feature type="non-terminal residue" evidence="1">
    <location>
        <position position="45"/>
    </location>
</feature>